<dbReference type="HOGENOM" id="CLU_2064615_0_0_1"/>
<gene>
    <name evidence="2" type="ORF">AMTR_s00003p00157400</name>
</gene>
<evidence type="ECO:0000313" key="2">
    <source>
        <dbReference type="EMBL" id="ERN03208.1"/>
    </source>
</evidence>
<accession>W1P5M9</accession>
<feature type="region of interest" description="Disordered" evidence="1">
    <location>
        <begin position="39"/>
        <end position="62"/>
    </location>
</feature>
<proteinExistence type="predicted"/>
<protein>
    <submittedName>
        <fullName evidence="2">Uncharacterized protein</fullName>
    </submittedName>
</protein>
<dbReference type="Proteomes" id="UP000017836">
    <property type="component" value="Unassembled WGS sequence"/>
</dbReference>
<reference evidence="3" key="1">
    <citation type="journal article" date="2013" name="Science">
        <title>The Amborella genome and the evolution of flowering plants.</title>
        <authorList>
            <consortium name="Amborella Genome Project"/>
        </authorList>
    </citation>
    <scope>NUCLEOTIDE SEQUENCE [LARGE SCALE GENOMIC DNA]</scope>
</reference>
<sequence length="119" mass="13328">MEKMGFRILQIIPCRGKKSLRTNSHKGIGEMMKGGLDTINEEEELSVPSPRPKPAASPLRSRRRVKIKLKKKLEGGWQMRVTKIGARVGHQVANIGDSYVQLMNGFSRQRGIGSLGRPY</sequence>
<name>W1P5M9_AMBTC</name>
<dbReference type="OMA" id="RTNSHKG"/>
<dbReference type="Gramene" id="ERN03208">
    <property type="protein sequence ID" value="ERN03208"/>
    <property type="gene ID" value="AMTR_s00003p00157400"/>
</dbReference>
<evidence type="ECO:0000313" key="3">
    <source>
        <dbReference type="Proteomes" id="UP000017836"/>
    </source>
</evidence>
<dbReference type="AlphaFoldDB" id="W1P5M9"/>
<organism evidence="2 3">
    <name type="scientific">Amborella trichopoda</name>
    <dbReference type="NCBI Taxonomy" id="13333"/>
    <lineage>
        <taxon>Eukaryota</taxon>
        <taxon>Viridiplantae</taxon>
        <taxon>Streptophyta</taxon>
        <taxon>Embryophyta</taxon>
        <taxon>Tracheophyta</taxon>
        <taxon>Spermatophyta</taxon>
        <taxon>Magnoliopsida</taxon>
        <taxon>Amborellales</taxon>
        <taxon>Amborellaceae</taxon>
        <taxon>Amborella</taxon>
    </lineage>
</organism>
<evidence type="ECO:0000256" key="1">
    <source>
        <dbReference type="SAM" id="MobiDB-lite"/>
    </source>
</evidence>
<keyword evidence="3" id="KW-1185">Reference proteome</keyword>
<dbReference type="EMBL" id="KI394358">
    <property type="protein sequence ID" value="ERN03208.1"/>
    <property type="molecule type" value="Genomic_DNA"/>
</dbReference>